<evidence type="ECO:0000256" key="1">
    <source>
        <dbReference type="SAM" id="MobiDB-lite"/>
    </source>
</evidence>
<accession>A0AAI9TLA6</accession>
<dbReference type="AlphaFoldDB" id="A0AAI9TLA6"/>
<evidence type="ECO:0000313" key="2">
    <source>
        <dbReference type="EMBL" id="KAJ9489157.1"/>
    </source>
</evidence>
<evidence type="ECO:0000313" key="3">
    <source>
        <dbReference type="Proteomes" id="UP001227192"/>
    </source>
</evidence>
<feature type="region of interest" description="Disordered" evidence="1">
    <location>
        <begin position="61"/>
        <end position="91"/>
    </location>
</feature>
<gene>
    <name evidence="2" type="ORF">VN97_g4096</name>
</gene>
<feature type="compositionally biased region" description="Polar residues" evidence="1">
    <location>
        <begin position="80"/>
        <end position="91"/>
    </location>
</feature>
<keyword evidence="3" id="KW-1185">Reference proteome</keyword>
<dbReference type="EMBL" id="LACB01000092">
    <property type="protein sequence ID" value="KAJ9489157.1"/>
    <property type="molecule type" value="Genomic_DNA"/>
</dbReference>
<organism evidence="2 3">
    <name type="scientific">Penicillium thymicola</name>
    <dbReference type="NCBI Taxonomy" id="293382"/>
    <lineage>
        <taxon>Eukaryota</taxon>
        <taxon>Fungi</taxon>
        <taxon>Dikarya</taxon>
        <taxon>Ascomycota</taxon>
        <taxon>Pezizomycotina</taxon>
        <taxon>Eurotiomycetes</taxon>
        <taxon>Eurotiomycetidae</taxon>
        <taxon>Eurotiales</taxon>
        <taxon>Aspergillaceae</taxon>
        <taxon>Penicillium</taxon>
    </lineage>
</organism>
<protein>
    <submittedName>
        <fullName evidence="2">Uncharacterized protein</fullName>
    </submittedName>
</protein>
<comment type="caution">
    <text evidence="2">The sequence shown here is derived from an EMBL/GenBank/DDBJ whole genome shotgun (WGS) entry which is preliminary data.</text>
</comment>
<reference evidence="2" key="1">
    <citation type="submission" date="2015-06" db="EMBL/GenBank/DDBJ databases">
        <authorList>
            <person name="Nguyen H."/>
        </authorList>
    </citation>
    <scope>NUCLEOTIDE SEQUENCE</scope>
    <source>
        <strain evidence="2">DAOM 180753</strain>
    </source>
</reference>
<proteinExistence type="predicted"/>
<name>A0AAI9TLA6_PENTH</name>
<dbReference type="Proteomes" id="UP001227192">
    <property type="component" value="Unassembled WGS sequence"/>
</dbReference>
<sequence>MVAHLAPSPSFFSSSPLSPIPSLTMENPKSNEPLALLWAYELNRENKQLFKGLKKVNRHLDASHPTTSAGCVDHPHQSNEKLSQQPKPQGC</sequence>
<reference evidence="2" key="2">
    <citation type="journal article" date="2016" name="Fungal Biol.">
        <title>Ochratoxin A production by Penicillium thymicola.</title>
        <authorList>
            <person name="Nguyen H.D.T."/>
            <person name="McMullin D.R."/>
            <person name="Ponomareva E."/>
            <person name="Riley R."/>
            <person name="Pomraning K.R."/>
            <person name="Baker S.E."/>
            <person name="Seifert K.A."/>
        </authorList>
    </citation>
    <scope>NUCLEOTIDE SEQUENCE</scope>
    <source>
        <strain evidence="2">DAOM 180753</strain>
    </source>
</reference>